<protein>
    <submittedName>
        <fullName evidence="6">Glycosyltransferase involved in cell wall biosynthesis</fullName>
    </submittedName>
    <submittedName>
        <fullName evidence="7">Putative glycosyltransferase EpsF</fullName>
        <ecNumber evidence="7">2.4.-.-</ecNumber>
    </submittedName>
</protein>
<feature type="domain" description="Glycosyl transferase family 1" evidence="4">
    <location>
        <begin position="117"/>
        <end position="273"/>
    </location>
</feature>
<evidence type="ECO:0000256" key="3">
    <source>
        <dbReference type="ARBA" id="ARBA00022679"/>
    </source>
</evidence>
<gene>
    <name evidence="7" type="primary">epsF_2</name>
    <name evidence="6" type="ORF">CLV79_107137</name>
    <name evidence="7" type="ORF">LOS8367_02603</name>
</gene>
<dbReference type="EMBL" id="FWFY01000008">
    <property type="protein sequence ID" value="SLN55215.1"/>
    <property type="molecule type" value="Genomic_DNA"/>
</dbReference>
<dbReference type="PANTHER" id="PTHR12526:SF640">
    <property type="entry name" value="COLANIC ACID BIOSYNTHESIS GLYCOSYLTRANSFERASE WCAL-RELATED"/>
    <property type="match status" value="1"/>
</dbReference>
<dbReference type="Proteomes" id="UP000240624">
    <property type="component" value="Unassembled WGS sequence"/>
</dbReference>
<dbReference type="SUPFAM" id="SSF53756">
    <property type="entry name" value="UDP-Glycosyltransferase/glycogen phosphorylase"/>
    <property type="match status" value="1"/>
</dbReference>
<evidence type="ECO:0000256" key="1">
    <source>
        <dbReference type="ARBA" id="ARBA00009481"/>
    </source>
</evidence>
<name>A0A1X6ZNV1_9RHOB</name>
<feature type="domain" description="Glycosyltransferase subfamily 4-like N-terminal" evidence="5">
    <location>
        <begin position="3"/>
        <end position="89"/>
    </location>
</feature>
<evidence type="ECO:0000256" key="2">
    <source>
        <dbReference type="ARBA" id="ARBA00022676"/>
    </source>
</evidence>
<dbReference type="Pfam" id="PF13439">
    <property type="entry name" value="Glyco_transf_4"/>
    <property type="match status" value="1"/>
</dbReference>
<comment type="similarity">
    <text evidence="1">Belongs to the glycosyltransferase group 1 family. Glycosyltransferase 4 subfamily.</text>
</comment>
<reference evidence="6 9" key="2">
    <citation type="submission" date="2018-03" db="EMBL/GenBank/DDBJ databases">
        <title>Genomic Encyclopedia of Archaeal and Bacterial Type Strains, Phase II (KMG-II): from individual species to whole genera.</title>
        <authorList>
            <person name="Goeker M."/>
        </authorList>
    </citation>
    <scope>NUCLEOTIDE SEQUENCE [LARGE SCALE GENOMIC DNA]</scope>
    <source>
        <strain evidence="6 9">DSM 29956</strain>
    </source>
</reference>
<dbReference type="CDD" id="cd03801">
    <property type="entry name" value="GT4_PimA-like"/>
    <property type="match status" value="1"/>
</dbReference>
<organism evidence="7 8">
    <name type="scientific">Limimaricola soesokkakensis</name>
    <dbReference type="NCBI Taxonomy" id="1343159"/>
    <lineage>
        <taxon>Bacteria</taxon>
        <taxon>Pseudomonadati</taxon>
        <taxon>Pseudomonadota</taxon>
        <taxon>Alphaproteobacteria</taxon>
        <taxon>Rhodobacterales</taxon>
        <taxon>Paracoccaceae</taxon>
        <taxon>Limimaricola</taxon>
    </lineage>
</organism>
<evidence type="ECO:0000259" key="4">
    <source>
        <dbReference type="Pfam" id="PF00534"/>
    </source>
</evidence>
<keyword evidence="2 7" id="KW-0328">Glycosyltransferase</keyword>
<dbReference type="Pfam" id="PF00534">
    <property type="entry name" value="Glycos_transf_1"/>
    <property type="match status" value="1"/>
</dbReference>
<evidence type="ECO:0000313" key="9">
    <source>
        <dbReference type="Proteomes" id="UP000240624"/>
    </source>
</evidence>
<accession>A0A1X6ZNV1</accession>
<dbReference type="AlphaFoldDB" id="A0A1X6ZNV1"/>
<evidence type="ECO:0000313" key="6">
    <source>
        <dbReference type="EMBL" id="PSK85907.1"/>
    </source>
</evidence>
<dbReference type="PANTHER" id="PTHR12526">
    <property type="entry name" value="GLYCOSYLTRANSFERASE"/>
    <property type="match status" value="1"/>
</dbReference>
<sequence length="316" mass="33940">MQIWRLARELRASKVDLVHTHLRRANTLAPIAGAIAGVPVIGGLHLPSPSRRGVDGLRDLTESIALRAGSRGATACSDSVARDNRVRLGSLPIATLANPAPPAPPLAMIETGRAAGRDASDPVAFLVVGRLAPEKRVEIALSAARHLLDRGIRFRLSIAGEGSEASRLRAFSRDLGLDSVVRFLGPRSDISRLMITHDVYLSASREEGLSIALLEAMAHAMPVIVTPAGSAETLVDRHVGYCVGMEDTEALASAMDELATDPAKRCNLGRAARLKVEQHHRLDDWSRDLVRLYERALAGRLPSSIPGGLRPDRAIF</sequence>
<evidence type="ECO:0000259" key="5">
    <source>
        <dbReference type="Pfam" id="PF13439"/>
    </source>
</evidence>
<dbReference type="Proteomes" id="UP000193495">
    <property type="component" value="Unassembled WGS sequence"/>
</dbReference>
<dbReference type="GO" id="GO:0016757">
    <property type="term" value="F:glycosyltransferase activity"/>
    <property type="evidence" value="ECO:0007669"/>
    <property type="project" value="UniProtKB-KW"/>
</dbReference>
<proteinExistence type="inferred from homology"/>
<reference evidence="7 8" key="1">
    <citation type="submission" date="2017-03" db="EMBL/GenBank/DDBJ databases">
        <authorList>
            <person name="Afonso C.L."/>
            <person name="Miller P.J."/>
            <person name="Scott M.A."/>
            <person name="Spackman E."/>
            <person name="Goraichik I."/>
            <person name="Dimitrov K.M."/>
            <person name="Suarez D.L."/>
            <person name="Swayne D.E."/>
        </authorList>
    </citation>
    <scope>NUCLEOTIDE SEQUENCE [LARGE SCALE GENOMIC DNA]</scope>
    <source>
        <strain evidence="7 8">CECT 8367</strain>
    </source>
</reference>
<keyword evidence="9" id="KW-1185">Reference proteome</keyword>
<dbReference type="Gene3D" id="3.40.50.2000">
    <property type="entry name" value="Glycogen Phosphorylase B"/>
    <property type="match status" value="2"/>
</dbReference>
<evidence type="ECO:0000313" key="7">
    <source>
        <dbReference type="EMBL" id="SLN55215.1"/>
    </source>
</evidence>
<dbReference type="InterPro" id="IPR028098">
    <property type="entry name" value="Glyco_trans_4-like_N"/>
</dbReference>
<dbReference type="InterPro" id="IPR001296">
    <property type="entry name" value="Glyco_trans_1"/>
</dbReference>
<evidence type="ECO:0000313" key="8">
    <source>
        <dbReference type="Proteomes" id="UP000193495"/>
    </source>
</evidence>
<keyword evidence="3 7" id="KW-0808">Transferase</keyword>
<dbReference type="EMBL" id="PYGB01000007">
    <property type="protein sequence ID" value="PSK85907.1"/>
    <property type="molecule type" value="Genomic_DNA"/>
</dbReference>
<dbReference type="EC" id="2.4.-.-" evidence="7"/>